<feature type="transmembrane region" description="Helical" evidence="9">
    <location>
        <begin position="508"/>
        <end position="527"/>
    </location>
</feature>
<dbReference type="GO" id="GO:0012505">
    <property type="term" value="C:endomembrane system"/>
    <property type="evidence" value="ECO:0007669"/>
    <property type="project" value="UniProtKB-SubCell"/>
</dbReference>
<feature type="domain" description="Sodium/calcium exchanger membrane region" evidence="10">
    <location>
        <begin position="82"/>
        <end position="200"/>
    </location>
</feature>
<keyword evidence="12" id="KW-1185">Reference proteome</keyword>
<dbReference type="InterPro" id="IPR004837">
    <property type="entry name" value="NaCa_Exmemb"/>
</dbReference>
<feature type="transmembrane region" description="Helical" evidence="9">
    <location>
        <begin position="413"/>
        <end position="440"/>
    </location>
</feature>
<keyword evidence="5 9" id="KW-1133">Transmembrane helix</keyword>
<dbReference type="InterPro" id="IPR004713">
    <property type="entry name" value="CaH_exchang"/>
</dbReference>
<evidence type="ECO:0000256" key="9">
    <source>
        <dbReference type="SAM" id="Phobius"/>
    </source>
</evidence>
<feature type="transmembrane region" description="Helical" evidence="9">
    <location>
        <begin position="446"/>
        <end position="473"/>
    </location>
</feature>
<dbReference type="Proteomes" id="UP000094526">
    <property type="component" value="Unassembled WGS sequence"/>
</dbReference>
<comment type="subcellular location">
    <subcellularLocation>
        <location evidence="1">Endomembrane system</location>
        <topology evidence="1">Multi-pass membrane protein</topology>
    </subcellularLocation>
</comment>
<evidence type="ECO:0000313" key="12">
    <source>
        <dbReference type="Proteomes" id="UP000094526"/>
    </source>
</evidence>
<dbReference type="Pfam" id="PF01699">
    <property type="entry name" value="Na_Ca_ex"/>
    <property type="match status" value="2"/>
</dbReference>
<evidence type="ECO:0000256" key="6">
    <source>
        <dbReference type="ARBA" id="ARBA00023065"/>
    </source>
</evidence>
<feature type="compositionally biased region" description="Polar residues" evidence="8">
    <location>
        <begin position="301"/>
        <end position="334"/>
    </location>
</feature>
<dbReference type="VEuPathDB" id="FungiDB:CLCR_08225"/>
<dbReference type="Gene3D" id="1.20.1420.30">
    <property type="entry name" value="NCX, central ion-binding region"/>
    <property type="match status" value="2"/>
</dbReference>
<evidence type="ECO:0000259" key="10">
    <source>
        <dbReference type="Pfam" id="PF01699"/>
    </source>
</evidence>
<accession>A0A1C1CSG7</accession>
<comment type="similarity">
    <text evidence="2">Belongs to the Ca(2+):cation antiporter (CaCA) (TC 2.A.19) family.</text>
</comment>
<dbReference type="PANTHER" id="PTHR31503">
    <property type="entry name" value="VACUOLAR CALCIUM ION TRANSPORTER"/>
    <property type="match status" value="1"/>
</dbReference>
<dbReference type="STRING" id="86049.A0A1C1CSG7"/>
<evidence type="ECO:0000256" key="8">
    <source>
        <dbReference type="SAM" id="MobiDB-lite"/>
    </source>
</evidence>
<feature type="transmembrane region" description="Helical" evidence="9">
    <location>
        <begin position="380"/>
        <end position="401"/>
    </location>
</feature>
<evidence type="ECO:0000313" key="11">
    <source>
        <dbReference type="EMBL" id="OCT51436.1"/>
    </source>
</evidence>
<dbReference type="AlphaFoldDB" id="A0A1C1CSG7"/>
<dbReference type="VEuPathDB" id="FungiDB:G647_06646"/>
<feature type="transmembrane region" description="Helical" evidence="9">
    <location>
        <begin position="82"/>
        <end position="101"/>
    </location>
</feature>
<dbReference type="GO" id="GO:0006874">
    <property type="term" value="P:intracellular calcium ion homeostasis"/>
    <property type="evidence" value="ECO:0007669"/>
    <property type="project" value="TreeGrafter"/>
</dbReference>
<sequence>MCHPLHVLGHRLTRRRAGVHRHERSSPEESSPISTAERKWYSRYLAEAFVTIRDILFYSKLNVLLVVVPLAITSYLVHTNRVLVFAANLIAVVPLSSLLTCATENIARESGDVVGALANVTFGNLVEIVILIALYHNRLEVVQASLIGSILVNLLLILGIAILAGSFHHHQLAQNKEDAQTLACLLSFSVLSLLIPIRKIPRNQPSIDVMSFDELSATAAPSQEARSSSALLLPRSIRFQDEEAGQSRTAKGRGRGDSLEMSALGGSGESQDESEELHDRFDLESSINGEELEPSPLSDKGGNSRSSIYQHPSSRQRSESLQPNNRYTSPAGQQRSRHHLSFSGSSTSLPRLLVGSSRPSAENLCDVYAPQESPPKIGRVASSLLLVISSLLVALCAEFMVDTLDDMVESGPFPQAFIGLIILPIAGNCAELFTATYVAAHGNFDLAIGVSVGSSVQISLLVTPLIVIAGWILRKDMTMYFDLFGTVALFATTFLVNVLIVYGKSNFLEGSLLFACYFIIAVGAYLFPAPENRAE</sequence>
<proteinExistence type="inferred from homology"/>
<dbReference type="PANTHER" id="PTHR31503:SF18">
    <property type="entry name" value="CA(2+)_H(+) EXCHANGER, PUTATIVE (EUROFUNG)-RELATED"/>
    <property type="match status" value="1"/>
</dbReference>
<feature type="transmembrane region" description="Helical" evidence="9">
    <location>
        <begin position="179"/>
        <end position="197"/>
    </location>
</feature>
<dbReference type="OrthoDB" id="1699231at2759"/>
<organism evidence="11 12">
    <name type="scientific">Cladophialophora carrionii</name>
    <dbReference type="NCBI Taxonomy" id="86049"/>
    <lineage>
        <taxon>Eukaryota</taxon>
        <taxon>Fungi</taxon>
        <taxon>Dikarya</taxon>
        <taxon>Ascomycota</taxon>
        <taxon>Pezizomycotina</taxon>
        <taxon>Eurotiomycetes</taxon>
        <taxon>Chaetothyriomycetidae</taxon>
        <taxon>Chaetothyriales</taxon>
        <taxon>Herpotrichiellaceae</taxon>
        <taxon>Cladophialophora</taxon>
    </lineage>
</organism>
<feature type="transmembrane region" description="Helical" evidence="9">
    <location>
        <begin position="113"/>
        <end position="135"/>
    </location>
</feature>
<name>A0A1C1CSG7_9EURO</name>
<reference evidence="12" key="1">
    <citation type="submission" date="2015-07" db="EMBL/GenBank/DDBJ databases">
        <authorList>
            <person name="Teixeira M.M."/>
            <person name="Souza R.C."/>
            <person name="Almeida L.G."/>
            <person name="Vicente V.A."/>
            <person name="de Hoog S."/>
            <person name="Bocca A.L."/>
            <person name="de Almeida S.R."/>
            <person name="Vasconcelos A.T."/>
            <person name="Felipe M.S."/>
        </authorList>
    </citation>
    <scope>NUCLEOTIDE SEQUENCE [LARGE SCALE GENOMIC DNA]</scope>
    <source>
        <strain evidence="12">KSF</strain>
    </source>
</reference>
<comment type="caution">
    <text evidence="11">The sequence shown here is derived from an EMBL/GenBank/DDBJ whole genome shotgun (WGS) entry which is preliminary data.</text>
</comment>
<dbReference type="GO" id="GO:0015369">
    <property type="term" value="F:calcium:proton antiporter activity"/>
    <property type="evidence" value="ECO:0007669"/>
    <property type="project" value="UniProtKB-ARBA"/>
</dbReference>
<feature type="region of interest" description="Disordered" evidence="8">
    <location>
        <begin position="242"/>
        <end position="347"/>
    </location>
</feature>
<feature type="domain" description="Sodium/calcium exchanger membrane region" evidence="10">
    <location>
        <begin position="384"/>
        <end position="524"/>
    </location>
</feature>
<evidence type="ECO:0000256" key="4">
    <source>
        <dbReference type="ARBA" id="ARBA00022692"/>
    </source>
</evidence>
<gene>
    <name evidence="11" type="ORF">CLCR_08225</name>
</gene>
<evidence type="ECO:0000256" key="3">
    <source>
        <dbReference type="ARBA" id="ARBA00022448"/>
    </source>
</evidence>
<feature type="transmembrane region" description="Helical" evidence="9">
    <location>
        <begin position="480"/>
        <end position="502"/>
    </location>
</feature>
<evidence type="ECO:0000256" key="5">
    <source>
        <dbReference type="ARBA" id="ARBA00022989"/>
    </source>
</evidence>
<feature type="transmembrane region" description="Helical" evidence="9">
    <location>
        <begin position="55"/>
        <end position="76"/>
    </location>
</feature>
<dbReference type="InterPro" id="IPR044880">
    <property type="entry name" value="NCX_ion-bd_dom_sf"/>
</dbReference>
<evidence type="ECO:0000256" key="1">
    <source>
        <dbReference type="ARBA" id="ARBA00004127"/>
    </source>
</evidence>
<keyword evidence="3" id="KW-0813">Transport</keyword>
<feature type="transmembrane region" description="Helical" evidence="9">
    <location>
        <begin position="141"/>
        <end position="167"/>
    </location>
</feature>
<keyword evidence="6" id="KW-0406">Ion transport</keyword>
<keyword evidence="7 9" id="KW-0472">Membrane</keyword>
<dbReference type="EMBL" id="LGRB01000009">
    <property type="protein sequence ID" value="OCT51436.1"/>
    <property type="molecule type" value="Genomic_DNA"/>
</dbReference>
<evidence type="ECO:0000256" key="2">
    <source>
        <dbReference type="ARBA" id="ARBA00008170"/>
    </source>
</evidence>
<keyword evidence="4 9" id="KW-0812">Transmembrane</keyword>
<evidence type="ECO:0000256" key="7">
    <source>
        <dbReference type="ARBA" id="ARBA00023136"/>
    </source>
</evidence>
<protein>
    <submittedName>
        <fullName evidence="11">Putative ca2+ h+-exchanging protein</fullName>
    </submittedName>
</protein>
<dbReference type="GO" id="GO:0000329">
    <property type="term" value="C:fungal-type vacuole membrane"/>
    <property type="evidence" value="ECO:0007669"/>
    <property type="project" value="TreeGrafter"/>
</dbReference>